<name>A0A9P1N498_9PELO</name>
<protein>
    <recommendedName>
        <fullName evidence="6">Protein-tyrosine phosphatase</fullName>
    </recommendedName>
</protein>
<accession>A0A9P1N498</accession>
<gene>
    <name evidence="4" type="ORF">CAMP_LOCUS9918</name>
</gene>
<dbReference type="InterPro" id="IPR000387">
    <property type="entry name" value="Tyr_Pase_dom"/>
</dbReference>
<dbReference type="PANTHER" id="PTHR46163:SF10">
    <property type="entry name" value="PROTEIN-TYROSINE PHOSPHATASE-RELATED"/>
    <property type="match status" value="1"/>
</dbReference>
<feature type="domain" description="Tyrosine-protein phosphatase" evidence="2">
    <location>
        <begin position="71"/>
        <end position="326"/>
    </location>
</feature>
<proteinExistence type="predicted"/>
<organism evidence="4 5">
    <name type="scientific">Caenorhabditis angaria</name>
    <dbReference type="NCBI Taxonomy" id="860376"/>
    <lineage>
        <taxon>Eukaryota</taxon>
        <taxon>Metazoa</taxon>
        <taxon>Ecdysozoa</taxon>
        <taxon>Nematoda</taxon>
        <taxon>Chromadorea</taxon>
        <taxon>Rhabditida</taxon>
        <taxon>Rhabditina</taxon>
        <taxon>Rhabditomorpha</taxon>
        <taxon>Rhabditoidea</taxon>
        <taxon>Rhabditidae</taxon>
        <taxon>Peloderinae</taxon>
        <taxon>Caenorhabditis</taxon>
    </lineage>
</organism>
<dbReference type="Gene3D" id="3.90.190.10">
    <property type="entry name" value="Protein tyrosine phosphatase superfamily"/>
    <property type="match status" value="1"/>
</dbReference>
<dbReference type="GO" id="GO:0004725">
    <property type="term" value="F:protein tyrosine phosphatase activity"/>
    <property type="evidence" value="ECO:0007669"/>
    <property type="project" value="InterPro"/>
</dbReference>
<dbReference type="AlphaFoldDB" id="A0A9P1N498"/>
<dbReference type="PANTHER" id="PTHR46163">
    <property type="entry name" value="TYROSINE-PROTEIN PHOSPHATASE-RELATED"/>
    <property type="match status" value="1"/>
</dbReference>
<dbReference type="OrthoDB" id="8609993at2759"/>
<dbReference type="InterPro" id="IPR016130">
    <property type="entry name" value="Tyr_Pase_AS"/>
</dbReference>
<dbReference type="SMART" id="SM00194">
    <property type="entry name" value="PTPc"/>
    <property type="match status" value="1"/>
</dbReference>
<dbReference type="InterPro" id="IPR003595">
    <property type="entry name" value="Tyr_Pase_cat"/>
</dbReference>
<keyword evidence="5" id="KW-1185">Reference proteome</keyword>
<evidence type="ECO:0000313" key="5">
    <source>
        <dbReference type="Proteomes" id="UP001152747"/>
    </source>
</evidence>
<evidence type="ECO:0000313" key="4">
    <source>
        <dbReference type="EMBL" id="CAI5447281.1"/>
    </source>
</evidence>
<dbReference type="SMART" id="SM00404">
    <property type="entry name" value="PTPc_motif"/>
    <property type="match status" value="1"/>
</dbReference>
<dbReference type="PROSITE" id="PS50055">
    <property type="entry name" value="TYR_PHOSPHATASE_PTP"/>
    <property type="match status" value="1"/>
</dbReference>
<comment type="caution">
    <text evidence="4">The sequence shown here is derived from an EMBL/GenBank/DDBJ whole genome shotgun (WGS) entry which is preliminary data.</text>
</comment>
<evidence type="ECO:0000259" key="3">
    <source>
        <dbReference type="PROSITE" id="PS50056"/>
    </source>
</evidence>
<evidence type="ECO:0000256" key="1">
    <source>
        <dbReference type="SAM" id="MobiDB-lite"/>
    </source>
</evidence>
<dbReference type="EMBL" id="CANHGI010000004">
    <property type="protein sequence ID" value="CAI5447281.1"/>
    <property type="molecule type" value="Genomic_DNA"/>
</dbReference>
<dbReference type="InterPro" id="IPR029021">
    <property type="entry name" value="Prot-tyrosine_phosphatase-like"/>
</dbReference>
<dbReference type="PROSITE" id="PS00383">
    <property type="entry name" value="TYR_PHOSPHATASE_1"/>
    <property type="match status" value="1"/>
</dbReference>
<feature type="compositionally biased region" description="Low complexity" evidence="1">
    <location>
        <begin position="34"/>
        <end position="48"/>
    </location>
</feature>
<sequence length="385" mass="44711">MSETRNEKDMKSDNDPEPTQQCTLVEEVKEKPGTNTTNNNTTDTSTSNEAKWVKTQMYAKMGTQYQPYRDISNEFKTLKDWKPSQFSSTAWKKNAEKNRYADQMCMDQTRVVLKNREGACDYINASWMEMPDGRKWISTQGPLKTTIEDFWHLIYSENIKVICMLCCFQEDGVEKCSEYFNIEGKKSETFGIYKVRIKTKTTEPFSSIRQTVLEVEKKNSKSPPVVVTHLWNYGWVDHFCPTDTTPTVWMLKTAMSMTGKTPIVVHCSAGIGRTATFVGIDFACQKIKQDPEIKMCDVLFNLRRMRLRSIQSQLQFAFLHQCIVEWFAQANLIARDEQFEKLRNCFESVVKKMIKTQGEAKKQYYAAKVTREEKEKSKAQPSRKK</sequence>
<dbReference type="Pfam" id="PF00102">
    <property type="entry name" value="Y_phosphatase"/>
    <property type="match status" value="1"/>
</dbReference>
<dbReference type="PRINTS" id="PR00700">
    <property type="entry name" value="PRTYPHPHTASE"/>
</dbReference>
<dbReference type="PROSITE" id="PS50056">
    <property type="entry name" value="TYR_PHOSPHATASE_2"/>
    <property type="match status" value="1"/>
</dbReference>
<dbReference type="InterPro" id="IPR052782">
    <property type="entry name" value="Oocyte-zygote_transition_reg"/>
</dbReference>
<reference evidence="4" key="1">
    <citation type="submission" date="2022-11" db="EMBL/GenBank/DDBJ databases">
        <authorList>
            <person name="Kikuchi T."/>
        </authorList>
    </citation>
    <scope>NUCLEOTIDE SEQUENCE</scope>
    <source>
        <strain evidence="4">PS1010</strain>
    </source>
</reference>
<feature type="compositionally biased region" description="Basic and acidic residues" evidence="1">
    <location>
        <begin position="1"/>
        <end position="14"/>
    </location>
</feature>
<feature type="region of interest" description="Disordered" evidence="1">
    <location>
        <begin position="1"/>
        <end position="49"/>
    </location>
</feature>
<dbReference type="CDD" id="cd00047">
    <property type="entry name" value="PTPc"/>
    <property type="match status" value="1"/>
</dbReference>
<feature type="domain" description="Tyrosine specific protein phosphatases" evidence="3">
    <location>
        <begin position="242"/>
        <end position="317"/>
    </location>
</feature>
<evidence type="ECO:0008006" key="6">
    <source>
        <dbReference type="Google" id="ProtNLM"/>
    </source>
</evidence>
<dbReference type="SUPFAM" id="SSF52799">
    <property type="entry name" value="(Phosphotyrosine protein) phosphatases II"/>
    <property type="match status" value="1"/>
</dbReference>
<dbReference type="Proteomes" id="UP001152747">
    <property type="component" value="Unassembled WGS sequence"/>
</dbReference>
<evidence type="ECO:0000259" key="2">
    <source>
        <dbReference type="PROSITE" id="PS50055"/>
    </source>
</evidence>
<dbReference type="InterPro" id="IPR000242">
    <property type="entry name" value="PTP_cat"/>
</dbReference>